<sequence length="127" mass="14862">MNNYKGYLVFFYCDKSTIKTKSKEFYLREGYYVYVGSCGKNCAKRISRHLSKQKKKLHWHIDYLSEVCEPLCALVLPITEKELAKRLPYPGIDGFGNTDDKGSRTHLFCAEINDLIKFLIRSKMTYK</sequence>
<dbReference type="RefSeq" id="WP_110379276.1">
    <property type="nucleotide sequence ID" value="NZ_CP029288.2"/>
</dbReference>
<reference evidence="1 2" key="1">
    <citation type="submission" date="2018-05" db="EMBL/GenBank/DDBJ databases">
        <title>Complete Genome Sequences of Extremely Thermoacidophilic, Metal-Mobilizing Type-Strain Members of the Archaeal Family Sulfolobaceae: Acidianus brierleyi DSM-1651T, Acidianus sulfidivorans DSM-18786T, Metallosphaera hakonensis DSM-7519T, and Metallosphaera prunae DSM-10039T.</title>
        <authorList>
            <person name="Counts J.A."/>
            <person name="Kelly R.M."/>
        </authorList>
    </citation>
    <scope>NUCLEOTIDE SEQUENCE [LARGE SCALE GENOMIC DNA]</scope>
    <source>
        <strain evidence="1 2">JP7</strain>
    </source>
</reference>
<name>A0A2U9IK85_9CREN</name>
<proteinExistence type="predicted"/>
<dbReference type="Pfam" id="PF01986">
    <property type="entry name" value="DUF123"/>
    <property type="match status" value="1"/>
</dbReference>
<dbReference type="Proteomes" id="UP000248410">
    <property type="component" value="Chromosome"/>
</dbReference>
<evidence type="ECO:0000313" key="1">
    <source>
        <dbReference type="EMBL" id="AWR96386.1"/>
    </source>
</evidence>
<keyword evidence="2" id="KW-1185">Reference proteome</keyword>
<accession>A0A2U9IK85</accession>
<dbReference type="EMBL" id="CP029288">
    <property type="protein sequence ID" value="AWR96386.1"/>
    <property type="molecule type" value="Genomic_DNA"/>
</dbReference>
<dbReference type="InterPro" id="IPR002837">
    <property type="entry name" value="DUF123"/>
</dbReference>
<dbReference type="GeneID" id="36836640"/>
<evidence type="ECO:0000313" key="2">
    <source>
        <dbReference type="Proteomes" id="UP000248410"/>
    </source>
</evidence>
<dbReference type="OrthoDB" id="17296at2157"/>
<dbReference type="KEGG" id="asul:DFR86_01685"/>
<organism evidence="1 2">
    <name type="scientific">Acidianus sulfidivorans JP7</name>
    <dbReference type="NCBI Taxonomy" id="619593"/>
    <lineage>
        <taxon>Archaea</taxon>
        <taxon>Thermoproteota</taxon>
        <taxon>Thermoprotei</taxon>
        <taxon>Sulfolobales</taxon>
        <taxon>Sulfolobaceae</taxon>
        <taxon>Acidianus</taxon>
    </lineage>
</organism>
<dbReference type="AlphaFoldDB" id="A0A2U9IK85"/>
<dbReference type="CDD" id="cd10441">
    <property type="entry name" value="GIY-YIG_COG1833"/>
    <property type="match status" value="1"/>
</dbReference>
<gene>
    <name evidence="1" type="ORF">DFR86_01685</name>
</gene>
<protein>
    <submittedName>
        <fullName evidence="1">DUF123 domain-containing protein</fullName>
    </submittedName>
</protein>
<dbReference type="PANTHER" id="PTHR37460:SF1">
    <property type="entry name" value="ENDONUCLEASE III"/>
    <property type="match status" value="1"/>
</dbReference>
<dbReference type="PANTHER" id="PTHR37460">
    <property type="entry name" value="ENDONUCLEASE III"/>
    <property type="match status" value="1"/>
</dbReference>